<evidence type="ECO:0000313" key="2">
    <source>
        <dbReference type="Proteomes" id="UP000789706"/>
    </source>
</evidence>
<comment type="caution">
    <text evidence="1">The sequence shown here is derived from an EMBL/GenBank/DDBJ whole genome shotgun (WGS) entry which is preliminary data.</text>
</comment>
<dbReference type="AlphaFoldDB" id="A0A9N8Z6J3"/>
<dbReference type="InterPro" id="IPR032675">
    <property type="entry name" value="LRR_dom_sf"/>
</dbReference>
<protein>
    <submittedName>
        <fullName evidence="1">1655_t:CDS:1</fullName>
    </submittedName>
</protein>
<sequence>MTIQLSPSECIRNIILYLEDDRKSLYSCLRVNRFWCRNSVPILWKRPFEKRITKKGGKIIQTYLSSLNDQEKTILIENEINISTLNRPLFDYAVFLENLKYRYYIGAVIYWYCLEFPELSTFNSVNPGLSKLTKFIYHVRFHFDSNFLTQTIQFIDTFSNFCTSLKYLEVMLITFPGECIVAEAISNIIRVQTHLEEIRILCSGNFDGVTLEVLSTCEKLENLKRIPSEVVCSMIHKGGNTLQYLWLCFITPEIVNLTIKSCLNLISLTIDISTADEQQLCKLISAYKLKDLTIYGAGEGFGGILASIKDSLPMNLSYLHIDLRFSYRELEHFLKDLEIPLKTLILDKNVIFDYFYLAVIMIYLERKKTLRYLGVAWGSKFGEEFLENILRRLNDEFCVHTVSCKELDGW</sequence>
<dbReference type="SUPFAM" id="SSF52047">
    <property type="entry name" value="RNI-like"/>
    <property type="match status" value="1"/>
</dbReference>
<evidence type="ECO:0000313" key="1">
    <source>
        <dbReference type="EMBL" id="CAG8476855.1"/>
    </source>
</evidence>
<accession>A0A9N8Z6J3</accession>
<dbReference type="Gene3D" id="3.80.10.10">
    <property type="entry name" value="Ribonuclease Inhibitor"/>
    <property type="match status" value="1"/>
</dbReference>
<dbReference type="EMBL" id="CAJVPK010000220">
    <property type="protein sequence ID" value="CAG8476855.1"/>
    <property type="molecule type" value="Genomic_DNA"/>
</dbReference>
<organism evidence="1 2">
    <name type="scientific">Diversispora eburnea</name>
    <dbReference type="NCBI Taxonomy" id="1213867"/>
    <lineage>
        <taxon>Eukaryota</taxon>
        <taxon>Fungi</taxon>
        <taxon>Fungi incertae sedis</taxon>
        <taxon>Mucoromycota</taxon>
        <taxon>Glomeromycotina</taxon>
        <taxon>Glomeromycetes</taxon>
        <taxon>Diversisporales</taxon>
        <taxon>Diversisporaceae</taxon>
        <taxon>Diversispora</taxon>
    </lineage>
</organism>
<name>A0A9N8Z6J3_9GLOM</name>
<dbReference type="OrthoDB" id="2442440at2759"/>
<reference evidence="1" key="1">
    <citation type="submission" date="2021-06" db="EMBL/GenBank/DDBJ databases">
        <authorList>
            <person name="Kallberg Y."/>
            <person name="Tangrot J."/>
            <person name="Rosling A."/>
        </authorList>
    </citation>
    <scope>NUCLEOTIDE SEQUENCE</scope>
    <source>
        <strain evidence="1">AZ414A</strain>
    </source>
</reference>
<proteinExistence type="predicted"/>
<keyword evidence="2" id="KW-1185">Reference proteome</keyword>
<gene>
    <name evidence="1" type="ORF">DEBURN_LOCUS3444</name>
</gene>
<dbReference type="Proteomes" id="UP000789706">
    <property type="component" value="Unassembled WGS sequence"/>
</dbReference>